<dbReference type="Proteomes" id="UP000214610">
    <property type="component" value="Unassembled WGS sequence"/>
</dbReference>
<dbReference type="InterPro" id="IPR001106">
    <property type="entry name" value="Aromatic_Lyase"/>
</dbReference>
<accession>A0A227KSA1</accession>
<reference evidence="3" key="1">
    <citation type="submission" date="2017-05" db="EMBL/GenBank/DDBJ databases">
        <title>Improved OligoMM genomes.</title>
        <authorList>
            <person name="Garzetti D."/>
        </authorList>
    </citation>
    <scope>NUCLEOTIDE SEQUENCE [LARGE SCALE GENOMIC DNA]</scope>
    <source>
        <strain evidence="3">YL45</strain>
    </source>
</reference>
<organism evidence="2 3">
    <name type="scientific">Turicimonas muris</name>
    <dbReference type="NCBI Taxonomy" id="1796652"/>
    <lineage>
        <taxon>Bacteria</taxon>
        <taxon>Pseudomonadati</taxon>
        <taxon>Pseudomonadota</taxon>
        <taxon>Betaproteobacteria</taxon>
        <taxon>Burkholderiales</taxon>
        <taxon>Sutterellaceae</taxon>
        <taxon>Turicimonas</taxon>
    </lineage>
</organism>
<dbReference type="PANTHER" id="PTHR10362">
    <property type="entry name" value="HISTIDINE AMMONIA-LYASE"/>
    <property type="match status" value="1"/>
</dbReference>
<dbReference type="CDD" id="cd00332">
    <property type="entry name" value="PAL-HAL"/>
    <property type="match status" value="1"/>
</dbReference>
<evidence type="ECO:0000313" key="2">
    <source>
        <dbReference type="EMBL" id="OXE50408.1"/>
    </source>
</evidence>
<dbReference type="Gene3D" id="1.10.275.10">
    <property type="entry name" value="Fumarase/aspartase (N-terminal domain)"/>
    <property type="match status" value="1"/>
</dbReference>
<dbReference type="EMBL" id="NHMP01000002">
    <property type="protein sequence ID" value="OXE50408.1"/>
    <property type="molecule type" value="Genomic_DNA"/>
</dbReference>
<dbReference type="GeneID" id="78362435"/>
<keyword evidence="3" id="KW-1185">Reference proteome</keyword>
<evidence type="ECO:0000256" key="1">
    <source>
        <dbReference type="SAM" id="SignalP"/>
    </source>
</evidence>
<dbReference type="SUPFAM" id="SSF48557">
    <property type="entry name" value="L-aspartase-like"/>
    <property type="match status" value="1"/>
</dbReference>
<sequence>MKYSILSIMVMLAATAQAGVITLDGHHLTQEQAWSIAEGKDTVAISSEAYERLERSHQLVELAAKGGTPVYGLTVGVGLNKDKSLFSANGELSQEVREASKAFNRNALRSHSAGIGPMAEDVIARLQLVIRLNTLLAGQTGAQPKVAELYRDFLNKGITPQIPARGSVGEADITLSSHVGAVMMGEWKAKVDGKVVSGAEALKLKGVSPLDPQGKDALAILSTNAMAVAQVMKARKDAKTLADFSPALFALSLEGLNGNIAPVLPQAVSVHPFTGLEKEASRIRDALDGSYLWKKNEERALQDPLSFRTSVYVLREVNQALNHLDEELQVQLNSSDDNPGTILNADKKYSEHEQVAMYFVEGKDVKGAIVPTANFEPLPVAIAAQRLGIALTHLSHNSVQRSIHLSDEHFTGLTRFLSDPKNKGHAFGAIQKPFVALHSENQTLANPVSFLGTPVAGDIEDTFTNLPLVAERLAKIADNTAYIYSLELLHAAQAVDLRTKLKGQFAMGKDSQELYKRYRQAVKYVGEDRIFTDDIENGKNLIMNNLR</sequence>
<dbReference type="InterPro" id="IPR008948">
    <property type="entry name" value="L-Aspartase-like"/>
</dbReference>
<dbReference type="GO" id="GO:0016841">
    <property type="term" value="F:ammonia-lyase activity"/>
    <property type="evidence" value="ECO:0007669"/>
    <property type="project" value="UniProtKB-ARBA"/>
</dbReference>
<keyword evidence="2" id="KW-0456">Lyase</keyword>
<evidence type="ECO:0000313" key="3">
    <source>
        <dbReference type="Proteomes" id="UP000214610"/>
    </source>
</evidence>
<keyword evidence="1" id="KW-0732">Signal</keyword>
<dbReference type="AlphaFoldDB" id="A0A227KSA1"/>
<feature type="signal peptide" evidence="1">
    <location>
        <begin position="1"/>
        <end position="18"/>
    </location>
</feature>
<comment type="caution">
    <text evidence="2">The sequence shown here is derived from an EMBL/GenBank/DDBJ whole genome shotgun (WGS) entry which is preliminary data.</text>
</comment>
<dbReference type="RefSeq" id="WP_066595985.1">
    <property type="nucleotide sequence ID" value="NZ_CAJTBZ010000016.1"/>
</dbReference>
<feature type="chain" id="PRO_5011238794" evidence="1">
    <location>
        <begin position="19"/>
        <end position="547"/>
    </location>
</feature>
<dbReference type="Gene3D" id="1.20.200.10">
    <property type="entry name" value="Fumarase/aspartase (Central domain)"/>
    <property type="match status" value="1"/>
</dbReference>
<dbReference type="InterPro" id="IPR024083">
    <property type="entry name" value="Fumarase/histidase_N"/>
</dbReference>
<protein>
    <submittedName>
        <fullName evidence="2">Histidine ammonia-lyase</fullName>
    </submittedName>
</protein>
<dbReference type="Pfam" id="PF00221">
    <property type="entry name" value="Lyase_aromatic"/>
    <property type="match status" value="1"/>
</dbReference>
<proteinExistence type="predicted"/>
<name>A0A227KSA1_9BURK</name>
<gene>
    <name evidence="2" type="ORF">ADH67_03920</name>
</gene>